<dbReference type="SUPFAM" id="SSF57850">
    <property type="entry name" value="RING/U-box"/>
    <property type="match status" value="2"/>
</dbReference>
<reference evidence="1" key="1">
    <citation type="submission" date="2019-06" db="EMBL/GenBank/DDBJ databases">
        <authorList>
            <person name="Zheng W."/>
        </authorList>
    </citation>
    <scope>NUCLEOTIDE SEQUENCE</scope>
    <source>
        <strain evidence="1">QDHG01</strain>
    </source>
</reference>
<sequence length="214" mass="24379">MVGLIRSLISDQKYSIMCPDLKTPGQKCETEWDFAYCAKVGLLTTEEQNEFEIGLSANRFTHQLQAQQCPKCETYLLKDHTYFGNKMICPVKTCNKAFCWQCLHDWMADGVDNFNFCGNLECGIESANFLLKTCKTKDMPDYGVKGVPIYRSCPRCQTIIEHISGCQHMICSSPACKQVNYMFCHCCLAGVPSDKKMDHMRIRCKPAPRQVLIK</sequence>
<evidence type="ECO:0000313" key="2">
    <source>
        <dbReference type="Proteomes" id="UP000785679"/>
    </source>
</evidence>
<keyword evidence="2" id="KW-1185">Reference proteome</keyword>
<dbReference type="EMBL" id="RRYP01009992">
    <property type="protein sequence ID" value="TNV78689.1"/>
    <property type="molecule type" value="Genomic_DNA"/>
</dbReference>
<organism evidence="1 2">
    <name type="scientific">Halteria grandinella</name>
    <dbReference type="NCBI Taxonomy" id="5974"/>
    <lineage>
        <taxon>Eukaryota</taxon>
        <taxon>Sar</taxon>
        <taxon>Alveolata</taxon>
        <taxon>Ciliophora</taxon>
        <taxon>Intramacronucleata</taxon>
        <taxon>Spirotrichea</taxon>
        <taxon>Stichotrichia</taxon>
        <taxon>Sporadotrichida</taxon>
        <taxon>Halteriidae</taxon>
        <taxon>Halteria</taxon>
    </lineage>
</organism>
<dbReference type="OrthoDB" id="419317at2759"/>
<dbReference type="Proteomes" id="UP000785679">
    <property type="component" value="Unassembled WGS sequence"/>
</dbReference>
<name>A0A8J8NPY9_HALGN</name>
<comment type="caution">
    <text evidence="1">The sequence shown here is derived from an EMBL/GenBank/DDBJ whole genome shotgun (WGS) entry which is preliminary data.</text>
</comment>
<evidence type="ECO:0008006" key="3">
    <source>
        <dbReference type="Google" id="ProtNLM"/>
    </source>
</evidence>
<proteinExistence type="predicted"/>
<evidence type="ECO:0000313" key="1">
    <source>
        <dbReference type="EMBL" id="TNV78689.1"/>
    </source>
</evidence>
<accession>A0A8J8NPY9</accession>
<dbReference type="Gene3D" id="1.20.120.1750">
    <property type="match status" value="2"/>
</dbReference>
<dbReference type="AlphaFoldDB" id="A0A8J8NPY9"/>
<protein>
    <recommendedName>
        <fullName evidence="3">RBR-type E3 ubiquitin transferase</fullName>
    </recommendedName>
</protein>
<gene>
    <name evidence="1" type="ORF">FGO68_gene10042</name>
</gene>